<evidence type="ECO:0000256" key="3">
    <source>
        <dbReference type="ARBA" id="ARBA00022801"/>
    </source>
</evidence>
<dbReference type="InterPro" id="IPR005320">
    <property type="entry name" value="Peptidase_S51"/>
</dbReference>
<organism evidence="5 6">
    <name type="scientific">Paraburkholderia guartelaensis</name>
    <dbReference type="NCBI Taxonomy" id="2546446"/>
    <lineage>
        <taxon>Bacteria</taxon>
        <taxon>Pseudomonadati</taxon>
        <taxon>Pseudomonadota</taxon>
        <taxon>Betaproteobacteria</taxon>
        <taxon>Burkholderiales</taxon>
        <taxon>Burkholderiaceae</taxon>
        <taxon>Paraburkholderia</taxon>
    </lineage>
</organism>
<dbReference type="InterPro" id="IPR029062">
    <property type="entry name" value="Class_I_gatase-like"/>
</dbReference>
<evidence type="ECO:0000256" key="1">
    <source>
        <dbReference type="ARBA" id="ARBA00006534"/>
    </source>
</evidence>
<dbReference type="CDD" id="cd03146">
    <property type="entry name" value="GAT1_Peptidase_E"/>
    <property type="match status" value="1"/>
</dbReference>
<keyword evidence="2" id="KW-0645">Protease</keyword>
<dbReference type="RefSeq" id="WP_133190889.1">
    <property type="nucleotide sequence ID" value="NZ_SMOD01000083.1"/>
</dbReference>
<keyword evidence="3" id="KW-0378">Hydrolase</keyword>
<dbReference type="OrthoDB" id="9778515at2"/>
<proteinExistence type="inferred from homology"/>
<gene>
    <name evidence="5" type="ORF">E1N52_42000</name>
</gene>
<sequence>MQRILAIGGGGFMMEDTPSPIDRYIIDATGRTRPRICYLATPSGDLPAHIDKFHAAYGGLGCETSHLAFFRQPDSRAIPVADFHQKLLEQDAIYVGGGNTKSALAVWREWGLDAILREVWESGVLLAGMSAGAMCWFEAGLSDSFWGSTYRPLDCLGLLPGGCAVHYSSDPKRRETLHAAQQARMVPPSIAIDDFAAALYLGTSLDRVLSWQTGSTAYQVYREGSKVIETALPAEHISQ</sequence>
<evidence type="ECO:0000256" key="4">
    <source>
        <dbReference type="ARBA" id="ARBA00022825"/>
    </source>
</evidence>
<dbReference type="EMBL" id="SMOD01000083">
    <property type="protein sequence ID" value="TDG02030.1"/>
    <property type="molecule type" value="Genomic_DNA"/>
</dbReference>
<evidence type="ECO:0000313" key="5">
    <source>
        <dbReference type="EMBL" id="TDG02030.1"/>
    </source>
</evidence>
<reference evidence="5 6" key="1">
    <citation type="submission" date="2019-03" db="EMBL/GenBank/DDBJ databases">
        <title>Paraburkholderia sp. isolated from native Mimosa gymnas in Guartela State Park, Brazil.</title>
        <authorList>
            <person name="Paulitsch F."/>
            <person name="Hungria M."/>
            <person name="Delamuta J.R.M."/>
            <person name="Ribeiro R.A."/>
            <person name="Dall'Agnol R."/>
            <person name="Silva J.S.B."/>
        </authorList>
    </citation>
    <scope>NUCLEOTIDE SEQUENCE [LARGE SCALE GENOMIC DNA]</scope>
    <source>
        <strain evidence="5 6">CNPSo 3008</strain>
    </source>
</reference>
<dbReference type="PANTHER" id="PTHR20842">
    <property type="entry name" value="PROTEASE S51 ALPHA-ASPARTYL DIPEPTIDASE"/>
    <property type="match status" value="1"/>
</dbReference>
<evidence type="ECO:0000256" key="2">
    <source>
        <dbReference type="ARBA" id="ARBA00022670"/>
    </source>
</evidence>
<dbReference type="SUPFAM" id="SSF52317">
    <property type="entry name" value="Class I glutamine amidotransferase-like"/>
    <property type="match status" value="1"/>
</dbReference>
<dbReference type="GO" id="GO:0006508">
    <property type="term" value="P:proteolysis"/>
    <property type="evidence" value="ECO:0007669"/>
    <property type="project" value="UniProtKB-KW"/>
</dbReference>
<comment type="similarity">
    <text evidence="1">Belongs to the peptidase S51 family.</text>
</comment>
<dbReference type="Pfam" id="PF03575">
    <property type="entry name" value="Peptidase_S51"/>
    <property type="match status" value="1"/>
</dbReference>
<accession>A0A4R5L348</accession>
<comment type="caution">
    <text evidence="5">The sequence shown here is derived from an EMBL/GenBank/DDBJ whole genome shotgun (WGS) entry which is preliminary data.</text>
</comment>
<protein>
    <submittedName>
        <fullName evidence="5">Peptidase E</fullName>
    </submittedName>
</protein>
<name>A0A4R5L348_9BURK</name>
<dbReference type="GO" id="GO:0008236">
    <property type="term" value="F:serine-type peptidase activity"/>
    <property type="evidence" value="ECO:0007669"/>
    <property type="project" value="UniProtKB-KW"/>
</dbReference>
<dbReference type="AlphaFoldDB" id="A0A4R5L348"/>
<dbReference type="Gene3D" id="3.40.50.880">
    <property type="match status" value="1"/>
</dbReference>
<evidence type="ECO:0000313" key="6">
    <source>
        <dbReference type="Proteomes" id="UP000295606"/>
    </source>
</evidence>
<keyword evidence="4" id="KW-0720">Serine protease</keyword>
<dbReference type="PANTHER" id="PTHR20842:SF0">
    <property type="entry name" value="ALPHA-ASPARTYL DIPEPTIDASE"/>
    <property type="match status" value="1"/>
</dbReference>
<dbReference type="Proteomes" id="UP000295606">
    <property type="component" value="Unassembled WGS sequence"/>
</dbReference>